<reference evidence="2" key="1">
    <citation type="submission" date="2016-10" db="EMBL/GenBank/DDBJ databases">
        <authorList>
            <person name="Varghese N."/>
            <person name="Submissions S."/>
        </authorList>
    </citation>
    <scope>NUCLEOTIDE SEQUENCE [LARGE SCALE GENOMIC DNA]</scope>
    <source>
        <strain evidence="2">DSM 19083</strain>
    </source>
</reference>
<sequence>MSVTDSMTLAISRARLPWAGWRATIDLPGADVSVVWPEGRLGVMTVAVALGTETTLANVARAVIRAIRPGYGPADAVSAQLTVSPYAPVSALGMLATPWADPPYEEPLPDVLLGSDVVATGEEDEARWQAAATVVLPTDGGGALRSPQPTIDIHLHHPVNRRAPRNGDPKALRAGLHADGEGWRISAASGAAVLLRPGEPISADNLHALRKVESISLTDVRADSPHLPARLVELAASGLILHDGDHLAGALPGVDPVLVSSFAGRLPELAAERTIRGATQRRQALRAHNGVVIPRIVDGEARLVPVADSVPHVTVLLTTNRPHLVVSALRQIAAQTYPSLDVVVVLHGTGPLALTDDEDAELGHLLTNVVEVPASETFGEALAEGTRRASGPLLTKIDDDDLYGPEHVWDLVLARMYSGATVVGKQAEFVYLEAQDTTIQRKFRSEYYSEQVAGGTLLISLADLYSVGGWRPVPRAVDRALFQRVLREGGLTYVTHPTGFMYVRHGRGHTWVKDDEHFLPLAMHHWPGIYREALGERAAS</sequence>
<dbReference type="AlphaFoldDB" id="A0A1I2GM97"/>
<accession>A0A1I2GM97</accession>
<gene>
    <name evidence="1" type="ORF">SAMN04488035_1831</name>
</gene>
<protein>
    <submittedName>
        <fullName evidence="1">Glycosyltransferase involved in cell wall bisynthesis</fullName>
    </submittedName>
</protein>
<keyword evidence="1" id="KW-0808">Transferase</keyword>
<dbReference type="EMBL" id="FONZ01000003">
    <property type="protein sequence ID" value="SFF17977.1"/>
    <property type="molecule type" value="Genomic_DNA"/>
</dbReference>
<dbReference type="Proteomes" id="UP000198520">
    <property type="component" value="Unassembled WGS sequence"/>
</dbReference>
<dbReference type="Gene3D" id="3.90.550.10">
    <property type="entry name" value="Spore Coat Polysaccharide Biosynthesis Protein SpsA, Chain A"/>
    <property type="match status" value="1"/>
</dbReference>
<dbReference type="InterPro" id="IPR029044">
    <property type="entry name" value="Nucleotide-diphossugar_trans"/>
</dbReference>
<proteinExistence type="predicted"/>
<dbReference type="STRING" id="285351.SAMN04488035_1831"/>
<name>A0A1I2GM97_9MICO</name>
<dbReference type="CDD" id="cd00761">
    <property type="entry name" value="Glyco_tranf_GTA_type"/>
    <property type="match status" value="1"/>
</dbReference>
<keyword evidence="2" id="KW-1185">Reference proteome</keyword>
<organism evidence="1 2">
    <name type="scientific">Flavimobilis marinus</name>
    <dbReference type="NCBI Taxonomy" id="285351"/>
    <lineage>
        <taxon>Bacteria</taxon>
        <taxon>Bacillati</taxon>
        <taxon>Actinomycetota</taxon>
        <taxon>Actinomycetes</taxon>
        <taxon>Micrococcales</taxon>
        <taxon>Jonesiaceae</taxon>
        <taxon>Flavimobilis</taxon>
    </lineage>
</organism>
<evidence type="ECO:0000313" key="2">
    <source>
        <dbReference type="Proteomes" id="UP000198520"/>
    </source>
</evidence>
<dbReference type="GO" id="GO:0016740">
    <property type="term" value="F:transferase activity"/>
    <property type="evidence" value="ECO:0007669"/>
    <property type="project" value="UniProtKB-KW"/>
</dbReference>
<evidence type="ECO:0000313" key="1">
    <source>
        <dbReference type="EMBL" id="SFF17977.1"/>
    </source>
</evidence>
<dbReference type="SUPFAM" id="SSF53448">
    <property type="entry name" value="Nucleotide-diphospho-sugar transferases"/>
    <property type="match status" value="1"/>
</dbReference>